<dbReference type="RefSeq" id="WP_087017705.1">
    <property type="nucleotide sequence ID" value="NZ_CP178353.1"/>
</dbReference>
<dbReference type="InterPro" id="IPR003810">
    <property type="entry name" value="Mntp/YtaF"/>
</dbReference>
<keyword evidence="3 5" id="KW-1133">Transmembrane helix</keyword>
<evidence type="ECO:0000256" key="1">
    <source>
        <dbReference type="ARBA" id="ARBA00022475"/>
    </source>
</evidence>
<dbReference type="Proteomes" id="UP000194903">
    <property type="component" value="Unassembled WGS sequence"/>
</dbReference>
<keyword evidence="4 5" id="KW-0472">Membrane</keyword>
<evidence type="ECO:0000256" key="3">
    <source>
        <dbReference type="ARBA" id="ARBA00022989"/>
    </source>
</evidence>
<dbReference type="PANTHER" id="PTHR35529">
    <property type="entry name" value="MANGANESE EFFLUX PUMP MNTP-RELATED"/>
    <property type="match status" value="1"/>
</dbReference>
<dbReference type="PANTHER" id="PTHR35529:SF2">
    <property type="entry name" value="SPORULATION PROTEIN YTAF-RELATED"/>
    <property type="match status" value="1"/>
</dbReference>
<dbReference type="AlphaFoldDB" id="A0A252F7G1"/>
<feature type="transmembrane region" description="Helical" evidence="5">
    <location>
        <begin position="60"/>
        <end position="78"/>
    </location>
</feature>
<accession>A0A252F7G1</accession>
<gene>
    <name evidence="6" type="ORF">CBW42_03285</name>
</gene>
<reference evidence="6 7" key="1">
    <citation type="submission" date="2017-05" db="EMBL/GenBank/DDBJ databases">
        <title>Butyricicoccus porcorum sp. nov. a butyrate-producing bacterium from the swine intestinal tract.</title>
        <authorList>
            <person name="Trachsel J."/>
            <person name="Humphrey S."/>
            <person name="Allen H.K."/>
        </authorList>
    </citation>
    <scope>NUCLEOTIDE SEQUENCE [LARGE SCALE GENOMIC DNA]</scope>
    <source>
        <strain evidence="6">BB10</strain>
    </source>
</reference>
<sequence length="200" mass="21710">MDFFIIIAVTMDVMFAAMACGTSDIWIPWYSRLCMAAVSSGFLLVSAAGKNILFDDLPELYIRLLGFFALMLIGLMQLCGDHISLAVQRTKSRWLAPLRTGAAVFLDHAQADKDNSKVLSPAEAIVLAVPVSIDSLIGGLGILTEGLALLPLFGIAFVWNFFAVWYGRWFGTKLPIPGEKARSMACGFALMALGICKLVL</sequence>
<feature type="transmembrane region" description="Helical" evidence="5">
    <location>
        <begin position="29"/>
        <end position="48"/>
    </location>
</feature>
<evidence type="ECO:0008006" key="8">
    <source>
        <dbReference type="Google" id="ProtNLM"/>
    </source>
</evidence>
<feature type="transmembrane region" description="Helical" evidence="5">
    <location>
        <begin position="150"/>
        <end position="169"/>
    </location>
</feature>
<evidence type="ECO:0000313" key="7">
    <source>
        <dbReference type="Proteomes" id="UP000194903"/>
    </source>
</evidence>
<evidence type="ECO:0000256" key="4">
    <source>
        <dbReference type="ARBA" id="ARBA00023136"/>
    </source>
</evidence>
<evidence type="ECO:0000256" key="2">
    <source>
        <dbReference type="ARBA" id="ARBA00022692"/>
    </source>
</evidence>
<comment type="caution">
    <text evidence="6">The sequence shown here is derived from an EMBL/GenBank/DDBJ whole genome shotgun (WGS) entry which is preliminary data.</text>
</comment>
<name>A0A252F7G1_9FIRM</name>
<keyword evidence="2 5" id="KW-0812">Transmembrane</keyword>
<keyword evidence="1" id="KW-1003">Cell membrane</keyword>
<organism evidence="6 7">
    <name type="scientific">Butyricicoccus porcorum</name>
    <dbReference type="NCBI Taxonomy" id="1945634"/>
    <lineage>
        <taxon>Bacteria</taxon>
        <taxon>Bacillati</taxon>
        <taxon>Bacillota</taxon>
        <taxon>Clostridia</taxon>
        <taxon>Eubacteriales</taxon>
        <taxon>Butyricicoccaceae</taxon>
        <taxon>Butyricicoccus</taxon>
    </lineage>
</organism>
<evidence type="ECO:0000256" key="5">
    <source>
        <dbReference type="SAM" id="Phobius"/>
    </source>
</evidence>
<dbReference type="EMBL" id="NHOC01000002">
    <property type="protein sequence ID" value="OUM21600.1"/>
    <property type="molecule type" value="Genomic_DNA"/>
</dbReference>
<proteinExistence type="predicted"/>
<keyword evidence="7" id="KW-1185">Reference proteome</keyword>
<protein>
    <recommendedName>
        <fullName evidence="8">Sporulation membrane protein YtaF</fullName>
    </recommendedName>
</protein>
<evidence type="ECO:0000313" key="6">
    <source>
        <dbReference type="EMBL" id="OUM21600.1"/>
    </source>
</evidence>